<name>A0A7S3IFH0_9SPIT</name>
<proteinExistence type="predicted"/>
<evidence type="ECO:0000313" key="1">
    <source>
        <dbReference type="EMBL" id="CAE0322082.1"/>
    </source>
</evidence>
<dbReference type="AlphaFoldDB" id="A0A7S3IFH0"/>
<protein>
    <submittedName>
        <fullName evidence="1">Uncharacterized protein</fullName>
    </submittedName>
</protein>
<organism evidence="1">
    <name type="scientific">Strombidium inclinatum</name>
    <dbReference type="NCBI Taxonomy" id="197538"/>
    <lineage>
        <taxon>Eukaryota</taxon>
        <taxon>Sar</taxon>
        <taxon>Alveolata</taxon>
        <taxon>Ciliophora</taxon>
        <taxon>Intramacronucleata</taxon>
        <taxon>Spirotrichea</taxon>
        <taxon>Oligotrichia</taxon>
        <taxon>Strombidiidae</taxon>
        <taxon>Strombidium</taxon>
    </lineage>
</organism>
<reference evidence="1" key="1">
    <citation type="submission" date="2021-01" db="EMBL/GenBank/DDBJ databases">
        <authorList>
            <person name="Corre E."/>
            <person name="Pelletier E."/>
            <person name="Niang G."/>
            <person name="Scheremetjew M."/>
            <person name="Finn R."/>
            <person name="Kale V."/>
            <person name="Holt S."/>
            <person name="Cochrane G."/>
            <person name="Meng A."/>
            <person name="Brown T."/>
            <person name="Cohen L."/>
        </authorList>
    </citation>
    <scope>NUCLEOTIDE SEQUENCE</scope>
    <source>
        <strain evidence="1">S3</strain>
    </source>
</reference>
<sequence>MTTTDDVASMTKAMEYFEICGQMESVASCSAENSEFDFWFESESALDIFWEKIVDLITIFMAEGAYVLASNMEAANYVRAIAAVKCALSENVDTLKYVLLAFYNFLAQFHAQYAFTNTISEYYPVICTCKLGLDEALDTVLETQMNTDPPVSNYRGIINGFCSSNNNGNGNGNN</sequence>
<gene>
    <name evidence="1" type="ORF">SINC0208_LOCUS2665</name>
</gene>
<accession>A0A7S3IFH0</accession>
<dbReference type="EMBL" id="HBIH01006460">
    <property type="protein sequence ID" value="CAE0322082.1"/>
    <property type="molecule type" value="Transcribed_RNA"/>
</dbReference>